<dbReference type="AlphaFoldDB" id="A0A024TI39"/>
<feature type="compositionally biased region" description="Polar residues" evidence="1">
    <location>
        <begin position="55"/>
        <end position="64"/>
    </location>
</feature>
<reference evidence="2" key="1">
    <citation type="submission" date="2013-12" db="EMBL/GenBank/DDBJ databases">
        <title>The Genome Sequence of Aphanomyces invadans NJM9701.</title>
        <authorList>
            <consortium name="The Broad Institute Genomics Platform"/>
            <person name="Russ C."/>
            <person name="Tyler B."/>
            <person name="van West P."/>
            <person name="Dieguez-Uribeondo J."/>
            <person name="Young S.K."/>
            <person name="Zeng Q."/>
            <person name="Gargeya S."/>
            <person name="Fitzgerald M."/>
            <person name="Abouelleil A."/>
            <person name="Alvarado L."/>
            <person name="Chapman S.B."/>
            <person name="Gainer-Dewar J."/>
            <person name="Goldberg J."/>
            <person name="Griggs A."/>
            <person name="Gujja S."/>
            <person name="Hansen M."/>
            <person name="Howarth C."/>
            <person name="Imamovic A."/>
            <person name="Ireland A."/>
            <person name="Larimer J."/>
            <person name="McCowan C."/>
            <person name="Murphy C."/>
            <person name="Pearson M."/>
            <person name="Poon T.W."/>
            <person name="Priest M."/>
            <person name="Roberts A."/>
            <person name="Saif S."/>
            <person name="Shea T."/>
            <person name="Sykes S."/>
            <person name="Wortman J."/>
            <person name="Nusbaum C."/>
            <person name="Birren B."/>
        </authorList>
    </citation>
    <scope>NUCLEOTIDE SEQUENCE [LARGE SCALE GENOMIC DNA]</scope>
    <source>
        <strain evidence="2">NJM9701</strain>
    </source>
</reference>
<organism evidence="2">
    <name type="scientific">Aphanomyces invadans</name>
    <dbReference type="NCBI Taxonomy" id="157072"/>
    <lineage>
        <taxon>Eukaryota</taxon>
        <taxon>Sar</taxon>
        <taxon>Stramenopiles</taxon>
        <taxon>Oomycota</taxon>
        <taxon>Saprolegniomycetes</taxon>
        <taxon>Saprolegniales</taxon>
        <taxon>Verrucalvaceae</taxon>
        <taxon>Aphanomyces</taxon>
    </lineage>
</organism>
<dbReference type="EMBL" id="KI913993">
    <property type="protein sequence ID" value="ETV93256.1"/>
    <property type="molecule type" value="Genomic_DNA"/>
</dbReference>
<protein>
    <submittedName>
        <fullName evidence="2">Uncharacterized protein</fullName>
    </submittedName>
</protein>
<feature type="compositionally biased region" description="Polar residues" evidence="1">
    <location>
        <begin position="862"/>
        <end position="876"/>
    </location>
</feature>
<sequence>MAAAQGSATLPVASGVTAPKIGPSTAHAMIPPLVRENSQPRATQLRGSGRRLLEKQTSGKSNTIFPRLTRESSGRDRSSQPDTSGRERSQRSSLQPQTGHDSNWSMHGVDLKSSSGTTAAKLAEYVENREQRAIMAWRLGDYVLAKCHSSDEYFAGHILDIDDGDDGKTDCHHDSTSTLGAAPRGRSVSILFDDLTLDKHVPLENIQTILGQDFDMELQFVPMEDHKDDDSEGSVVPDAAQVAASQNEIGIDAHVLAHIKMALPSPNSKPSLHQDKANPAPYTLHRSVAVVYDDQAIHRGGLSTAEIAVYSKTSSGQSEALRDAADQTLRRMHATYMKMKQIGTRQSSNNDLDGPPPPGASTRRGSSSKQMALLPPNADHPTTDAIPRKHVLVHALPLCYFGSIQPHPKGHPAPNDAVVVQDLDQKLHDKVAPAKCQPCDPTADLFEQYVELAKVHDLVYPGAKVLSWVRDQLVPCTIRRRRCATAFDVKVDGEHDALTSIPLEHLVAVPRSQSNAITATNDVEIDVAGQTFCVHERIIVHDLELGVSNHGYIVGINSNRTVFVEYDNGEVDSSVPSVFLRKADSSSREAGAFLMSLDIHQTFGMGATEEGFNIDDWVTATHPMSNLLEKGRVCNVHNAHNTCDIQFADGVILKQASFHTLQHAAVPATKKPPAFLPLDHVLAYSPRFAKYCTGQIQAVAAATNAYRVVYDYGETYDGVPYDYIAPITDTTVLSPKKRFTRNWKSASGYEGGSSADTTLCHGDMTLHRIHCVPHAPLDDRKHHTFTSQTKFAIGEAVMAPVGAKYFMAIVSRPVLPTQTSVDVMFASTETGLAIPVDKVFSIDQRHENPVVFQCPTNRRKSASPTRPTQAAASSFRQAAPGPSILTRMRTMLFSKGNKL</sequence>
<feature type="compositionally biased region" description="Polar residues" evidence="1">
    <location>
        <begin position="91"/>
        <end position="105"/>
    </location>
</feature>
<proteinExistence type="predicted"/>
<feature type="region of interest" description="Disordered" evidence="1">
    <location>
        <begin position="1"/>
        <end position="112"/>
    </location>
</feature>
<dbReference type="OrthoDB" id="69638at2759"/>
<dbReference type="VEuPathDB" id="FungiDB:H310_12692"/>
<evidence type="ECO:0000256" key="1">
    <source>
        <dbReference type="SAM" id="MobiDB-lite"/>
    </source>
</evidence>
<dbReference type="GeneID" id="20089742"/>
<feature type="region of interest" description="Disordered" evidence="1">
    <location>
        <begin position="341"/>
        <end position="384"/>
    </location>
</feature>
<feature type="region of interest" description="Disordered" evidence="1">
    <location>
        <begin position="856"/>
        <end position="879"/>
    </location>
</feature>
<evidence type="ECO:0000313" key="2">
    <source>
        <dbReference type="EMBL" id="ETV93256.1"/>
    </source>
</evidence>
<dbReference type="STRING" id="157072.A0A024TI39"/>
<gene>
    <name evidence="2" type="ORF">H310_12692</name>
</gene>
<feature type="compositionally biased region" description="Polar residues" evidence="1">
    <location>
        <begin position="36"/>
        <end position="46"/>
    </location>
</feature>
<name>A0A024TI39_9STRA</name>
<accession>A0A024TI39</accession>
<feature type="compositionally biased region" description="Basic and acidic residues" evidence="1">
    <location>
        <begin position="68"/>
        <end position="90"/>
    </location>
</feature>
<dbReference type="RefSeq" id="XP_008878092.1">
    <property type="nucleotide sequence ID" value="XM_008879870.1"/>
</dbReference>